<dbReference type="InterPro" id="IPR036412">
    <property type="entry name" value="HAD-like_sf"/>
</dbReference>
<dbReference type="EMBL" id="CP017037">
    <property type="protein sequence ID" value="AOH39301.1"/>
    <property type="molecule type" value="Genomic_DNA"/>
</dbReference>
<dbReference type="Gene3D" id="3.40.50.1000">
    <property type="entry name" value="HAD superfamily/HAD-like"/>
    <property type="match status" value="1"/>
</dbReference>
<evidence type="ECO:0000313" key="1">
    <source>
        <dbReference type="EMBL" id="AOH39301.1"/>
    </source>
</evidence>
<reference evidence="2" key="1">
    <citation type="submission" date="2016-08" db="EMBL/GenBank/DDBJ databases">
        <authorList>
            <person name="Holder M.E."/>
            <person name="Ajami N.J."/>
            <person name="Petrosino J.F."/>
        </authorList>
    </citation>
    <scope>NUCLEOTIDE SEQUENCE [LARGE SCALE GENOMIC DNA]</scope>
    <source>
        <strain evidence="2">F0677</strain>
    </source>
</reference>
<dbReference type="Proteomes" id="UP000094757">
    <property type="component" value="Chromosome"/>
</dbReference>
<gene>
    <name evidence="1" type="ORF">BCB69_04660</name>
</gene>
<dbReference type="CDD" id="cd01427">
    <property type="entry name" value="HAD_like"/>
    <property type="match status" value="1"/>
</dbReference>
<dbReference type="InterPro" id="IPR023214">
    <property type="entry name" value="HAD_sf"/>
</dbReference>
<dbReference type="KEGG" id="dpn:BCB69_04660"/>
<accession>A0A1B3WEC6</accession>
<evidence type="ECO:0000313" key="2">
    <source>
        <dbReference type="Proteomes" id="UP000094757"/>
    </source>
</evidence>
<dbReference type="SFLD" id="SFLDG01129">
    <property type="entry name" value="C1.5:_HAD__Beta-PGM__Phosphata"/>
    <property type="match status" value="1"/>
</dbReference>
<protein>
    <recommendedName>
        <fullName evidence="3">HAD family hydrolase</fullName>
    </recommendedName>
</protein>
<organism evidence="1 2">
    <name type="scientific">Dialister pneumosintes</name>
    <dbReference type="NCBI Taxonomy" id="39950"/>
    <lineage>
        <taxon>Bacteria</taxon>
        <taxon>Bacillati</taxon>
        <taxon>Bacillota</taxon>
        <taxon>Negativicutes</taxon>
        <taxon>Veillonellales</taxon>
        <taxon>Veillonellaceae</taxon>
        <taxon>Dialister</taxon>
    </lineage>
</organism>
<dbReference type="InterPro" id="IPR041492">
    <property type="entry name" value="HAD_2"/>
</dbReference>
<sequence>MKKVVFDVDGVLLSEEQYFNASALTVWEILYSRDYMGLPSEQNDFDSSMISEGQIAYIRERVWGKDIILRWLYKHNIESTWDMSHICLLGIFWYMARVYKEKTKGMDTLSFVIESVCDLKKVGQLLMGLPIPTAEKVLELLDAEVSQAMSGKELLTRIKQLMKYDIQGDLSFVEKFSVFYNLQIDAFENWYFGDTYYVKQKRKLPYSEGKTGLLIKENSLVPANEILTLFRVLKESGYQLGIATGRNYLEVEVPFKQLGWKNEIDWAYVATSTDSKNAEEYFDKSSLGKPHPFLFSCAIWGKSIQLQQQYIEESVILSEEDEVWIVGDSDVDFYGSQALGTKFIGVRNIVDEHDGSARVFEKNQIPCVEKVTDILSIIKMPPNYK</sequence>
<dbReference type="RefSeq" id="WP_069177145.1">
    <property type="nucleotide sequence ID" value="NZ_CP017037.1"/>
</dbReference>
<proteinExistence type="predicted"/>
<dbReference type="SUPFAM" id="SSF56784">
    <property type="entry name" value="HAD-like"/>
    <property type="match status" value="1"/>
</dbReference>
<dbReference type="Pfam" id="PF13419">
    <property type="entry name" value="HAD_2"/>
    <property type="match status" value="1"/>
</dbReference>
<evidence type="ECO:0008006" key="3">
    <source>
        <dbReference type="Google" id="ProtNLM"/>
    </source>
</evidence>
<dbReference type="SFLD" id="SFLDS00003">
    <property type="entry name" value="Haloacid_Dehalogenase"/>
    <property type="match status" value="1"/>
</dbReference>
<dbReference type="STRING" id="39950.BCB69_04660"/>
<dbReference type="AlphaFoldDB" id="A0A1B3WEC6"/>
<name>A0A1B3WEC6_9FIRM</name>